<dbReference type="Gene3D" id="2.30.30.490">
    <property type="match status" value="1"/>
</dbReference>
<gene>
    <name evidence="3" type="ORF">AMS68_001261</name>
</gene>
<dbReference type="InterPro" id="IPR001025">
    <property type="entry name" value="BAH_dom"/>
</dbReference>
<dbReference type="InterPro" id="IPR011011">
    <property type="entry name" value="Znf_FYVE_PHD"/>
</dbReference>
<organism evidence="3 4">
    <name type="scientific">Peltaster fructicola</name>
    <dbReference type="NCBI Taxonomy" id="286661"/>
    <lineage>
        <taxon>Eukaryota</taxon>
        <taxon>Fungi</taxon>
        <taxon>Dikarya</taxon>
        <taxon>Ascomycota</taxon>
        <taxon>Pezizomycotina</taxon>
        <taxon>Dothideomycetes</taxon>
        <taxon>Dothideomycetes incertae sedis</taxon>
        <taxon>Peltaster</taxon>
    </lineage>
</organism>
<dbReference type="SUPFAM" id="SSF57903">
    <property type="entry name" value="FYVE/PHD zinc finger"/>
    <property type="match status" value="1"/>
</dbReference>
<dbReference type="OrthoDB" id="10259622at2759"/>
<dbReference type="AlphaFoldDB" id="A0A6H0XLZ1"/>
<evidence type="ECO:0000313" key="3">
    <source>
        <dbReference type="EMBL" id="QIW95743.1"/>
    </source>
</evidence>
<dbReference type="PROSITE" id="PS51038">
    <property type="entry name" value="BAH"/>
    <property type="match status" value="1"/>
</dbReference>
<protein>
    <recommendedName>
        <fullName evidence="2">BAH domain-containing protein</fullName>
    </recommendedName>
</protein>
<dbReference type="Proteomes" id="UP000503462">
    <property type="component" value="Chromosome 1"/>
</dbReference>
<name>A0A6H0XLZ1_9PEZI</name>
<feature type="region of interest" description="Disordered" evidence="1">
    <location>
        <begin position="1"/>
        <end position="45"/>
    </location>
</feature>
<evidence type="ECO:0000256" key="1">
    <source>
        <dbReference type="SAM" id="MobiDB-lite"/>
    </source>
</evidence>
<accession>A0A6H0XLZ1</accession>
<dbReference type="EMBL" id="CP051139">
    <property type="protein sequence ID" value="QIW95743.1"/>
    <property type="molecule type" value="Genomic_DNA"/>
</dbReference>
<dbReference type="CDD" id="cd04370">
    <property type="entry name" value="BAH"/>
    <property type="match status" value="1"/>
</dbReference>
<feature type="domain" description="BAH" evidence="2">
    <location>
        <begin position="126"/>
        <end position="245"/>
    </location>
</feature>
<evidence type="ECO:0000259" key="2">
    <source>
        <dbReference type="PROSITE" id="PS51038"/>
    </source>
</evidence>
<keyword evidence="4" id="KW-1185">Reference proteome</keyword>
<proteinExistence type="predicted"/>
<evidence type="ECO:0000313" key="4">
    <source>
        <dbReference type="Proteomes" id="UP000503462"/>
    </source>
</evidence>
<dbReference type="PANTHER" id="PTHR46364">
    <property type="entry name" value="OS08G0421900 PROTEIN"/>
    <property type="match status" value="1"/>
</dbReference>
<dbReference type="InterPro" id="IPR043151">
    <property type="entry name" value="BAH_sf"/>
</dbReference>
<dbReference type="GO" id="GO:0003682">
    <property type="term" value="F:chromatin binding"/>
    <property type="evidence" value="ECO:0007669"/>
    <property type="project" value="InterPro"/>
</dbReference>
<reference evidence="3 4" key="1">
    <citation type="journal article" date="2016" name="Sci. Rep.">
        <title>Peltaster fructicola genome reveals evolution from an invasive phytopathogen to an ectophytic parasite.</title>
        <authorList>
            <person name="Xu C."/>
            <person name="Chen H."/>
            <person name="Gleason M.L."/>
            <person name="Xu J.R."/>
            <person name="Liu H."/>
            <person name="Zhang R."/>
            <person name="Sun G."/>
        </authorList>
    </citation>
    <scope>NUCLEOTIDE SEQUENCE [LARGE SCALE GENOMIC DNA]</scope>
    <source>
        <strain evidence="3 4">LNHT1506</strain>
    </source>
</reference>
<sequence length="402" mass="44983">MRMPSATKVTSNGTHKTKKRKRSESNAAAAIVPSSQPPRFVPPNQLVEDGLRDYLDSQAAEGPFVVETLPLSRKKVKRGNQDVERIDDLFERRLTVQYNIRPNNAWSALKKYKRFTVGDIHHRTDVSIGVGEYIFVKHDEWSDDKLDTSTQWKAIVLEVRALDSEHVYILVAWLNRPEDLEDGRKPYHGRSELIPSNQLDVIDAMTVNGRLDLVHWSESSDDIPHQYFWRQTYDAAYTKTFSELKRFCVEDTAHNPDDMIVQCEQEECRRWMHVKCIARAAARAASETALSSIGTIAYTTTGEKDLTKKSDPGEAVDLPLDAESSAVGKAACANYVAEVFIKDADRVRYAAEAEQEDDGIVGTPTPAADLKPITTSKIIITKPSGQAESQAVLCLLCQAAMT</sequence>